<evidence type="ECO:0000313" key="3">
    <source>
        <dbReference type="EMBL" id="AQP43776.1"/>
    </source>
</evidence>
<dbReference type="STRING" id="1610493.RPIT_02230"/>
<accession>A0A1Q2CCE7</accession>
<name>A0A1Q2CCE7_9ACTN</name>
<feature type="domain" description="Abortive infection protein-like C-terminal" evidence="2">
    <location>
        <begin position="192"/>
        <end position="274"/>
    </location>
</feature>
<dbReference type="Pfam" id="PF14355">
    <property type="entry name" value="Abi_C"/>
    <property type="match status" value="1"/>
</dbReference>
<dbReference type="InterPro" id="IPR026001">
    <property type="entry name" value="Abi-like_C"/>
</dbReference>
<dbReference type="EMBL" id="CP019605">
    <property type="protein sequence ID" value="AQP43776.1"/>
    <property type="molecule type" value="Genomic_DNA"/>
</dbReference>
<keyword evidence="4" id="KW-1185">Reference proteome</keyword>
<reference evidence="3 4" key="1">
    <citation type="journal article" date="2016" name="Int. J. Syst. Evol. Microbiol.">
        <title>Tessaracoccus flavus sp. nov., isolated from the drainage system of a lindane-producing factory.</title>
        <authorList>
            <person name="Kumari R."/>
            <person name="Singh P."/>
            <person name="Schumann P."/>
            <person name="Lal R."/>
        </authorList>
    </citation>
    <scope>NUCLEOTIDE SEQUENCE [LARGE SCALE GENOMIC DNA]</scope>
    <source>
        <strain evidence="3 4">RP1T</strain>
    </source>
</reference>
<evidence type="ECO:0000259" key="2">
    <source>
        <dbReference type="Pfam" id="PF14355"/>
    </source>
</evidence>
<organism evidence="3 4">
    <name type="scientific">Tessaracoccus flavus</name>
    <dbReference type="NCBI Taxonomy" id="1610493"/>
    <lineage>
        <taxon>Bacteria</taxon>
        <taxon>Bacillati</taxon>
        <taxon>Actinomycetota</taxon>
        <taxon>Actinomycetes</taxon>
        <taxon>Propionibacteriales</taxon>
        <taxon>Propionibacteriaceae</taxon>
        <taxon>Tessaracoccus</taxon>
    </lineage>
</organism>
<feature type="region of interest" description="Disordered" evidence="1">
    <location>
        <begin position="32"/>
        <end position="52"/>
    </location>
</feature>
<dbReference type="Proteomes" id="UP000188324">
    <property type="component" value="Chromosome"/>
</dbReference>
<sequence length="275" mass="29372">MSLIEIGSVLGSFFERGQGPSHDELDRAVERSHLQAGDPAPSGRSPEGSAIGKTKRIRQIMTYAADHDPAAGLQLCRHLVDLMRADGMFTTTLDNHAGSDKITRLQEALSRAGYTLTSGGILHPTVIDNLTGTELTDVLRAYVNRVNLNPDDAPLQIGTGKELDEAAARHVLQDRHGHYPVGGHAGSYPVTLAAAFTALGLEIAPDLTTQLHPNPHKQVQQCLFLLGVAVNRLRNDAGTGHGRPDEPRRSGRLSAAEGRLVARATALLAGMLLDS</sequence>
<protein>
    <recommendedName>
        <fullName evidence="2">Abortive infection protein-like C-terminal domain-containing protein</fullName>
    </recommendedName>
</protein>
<gene>
    <name evidence="3" type="ORF">RPIT_02230</name>
</gene>
<dbReference type="AlphaFoldDB" id="A0A1Q2CCE7"/>
<feature type="region of interest" description="Disordered" evidence="1">
    <location>
        <begin position="236"/>
        <end position="255"/>
    </location>
</feature>
<dbReference type="RefSeq" id="WP_077340171.1">
    <property type="nucleotide sequence ID" value="NZ_CP019605.1"/>
</dbReference>
<dbReference type="OrthoDB" id="5139861at2"/>
<dbReference type="KEGG" id="tfl:RPIT_02230"/>
<evidence type="ECO:0000313" key="4">
    <source>
        <dbReference type="Proteomes" id="UP000188324"/>
    </source>
</evidence>
<proteinExistence type="predicted"/>
<evidence type="ECO:0000256" key="1">
    <source>
        <dbReference type="SAM" id="MobiDB-lite"/>
    </source>
</evidence>